<dbReference type="EMBL" id="FQWZ01000001">
    <property type="protein sequence ID" value="SHG48898.1"/>
    <property type="molecule type" value="Genomic_DNA"/>
</dbReference>
<dbReference type="GO" id="GO:0015031">
    <property type="term" value="P:protein transport"/>
    <property type="evidence" value="ECO:0007669"/>
    <property type="project" value="UniProtKB-KW"/>
</dbReference>
<evidence type="ECO:0000256" key="11">
    <source>
        <dbReference type="ARBA" id="ARBA00023225"/>
    </source>
</evidence>
<dbReference type="GO" id="GO:0005047">
    <property type="term" value="F:signal recognition particle binding"/>
    <property type="evidence" value="ECO:0007669"/>
    <property type="project" value="TreeGrafter"/>
</dbReference>
<dbReference type="OrthoDB" id="9778554at2"/>
<sequence>MKIKRFQANTMREAIRLVREEQGADAVILSNRRVPGGVEVVAATDYDAALVQSAALRSEPMPERSAPMASPASPPPLPASQAATLRQTTERPPSPPAPNAPPPRSPAAALPVTPPPPEPLSAVAAAAALGNDQLSREIQTLRALLEEQLAGLRWGDMQKHRPRQAAALRALANLGIEPDLARSIAEEMPESADPERARFLPLGLLSRRLPVNAADPILDGGMIALVGPTGVGKTTTIAKLAARYAAHNGVRDIALVTADHYRIGAQEQLYTYARLLGVPVHAVGPSDSLPTLLARLSDRKLVLVDSAGLSQNDAALGGQIEQLKLCGPSLKTWLVIAGNAQPGAQADAVERFGAVGLDGCVLTKIDEAHRIGGALSVAMRTRLRITYFTDGQRVPEDLHLARADRLVLQATQLARRSAATVDESLLIAGFAGGFGASAGNASRANV</sequence>
<dbReference type="NCBIfam" id="TIGR03499">
    <property type="entry name" value="FlhF"/>
    <property type="match status" value="1"/>
</dbReference>
<dbReference type="InterPro" id="IPR047040">
    <property type="entry name" value="FlhF__GTPase_dom"/>
</dbReference>
<evidence type="ECO:0000256" key="13">
    <source>
        <dbReference type="NCBIfam" id="TIGR03499"/>
    </source>
</evidence>
<evidence type="ECO:0000256" key="9">
    <source>
        <dbReference type="ARBA" id="ARBA00023134"/>
    </source>
</evidence>
<feature type="compositionally biased region" description="Pro residues" evidence="14">
    <location>
        <begin position="92"/>
        <end position="105"/>
    </location>
</feature>
<evidence type="ECO:0000313" key="18">
    <source>
        <dbReference type="Proteomes" id="UP000199758"/>
    </source>
</evidence>
<keyword evidence="10" id="KW-0472">Membrane</keyword>
<proteinExistence type="inferred from homology"/>
<dbReference type="PANTHER" id="PTHR43134">
    <property type="entry name" value="SIGNAL RECOGNITION PARTICLE RECEPTOR SUBUNIT ALPHA"/>
    <property type="match status" value="1"/>
</dbReference>
<evidence type="ECO:0000256" key="5">
    <source>
        <dbReference type="ARBA" id="ARBA00022475"/>
    </source>
</evidence>
<keyword evidence="17" id="KW-0966">Cell projection</keyword>
<keyword evidence="18" id="KW-1185">Reference proteome</keyword>
<dbReference type="Gene3D" id="3.40.50.300">
    <property type="entry name" value="P-loop containing nucleotide triphosphate hydrolases"/>
    <property type="match status" value="1"/>
</dbReference>
<dbReference type="InterPro" id="IPR003593">
    <property type="entry name" value="AAA+_ATPase"/>
</dbReference>
<dbReference type="InterPro" id="IPR020006">
    <property type="entry name" value="FlhF"/>
</dbReference>
<dbReference type="RefSeq" id="WP_084083078.1">
    <property type="nucleotide sequence ID" value="NZ_FQWZ01000001.1"/>
</dbReference>
<evidence type="ECO:0000259" key="16">
    <source>
        <dbReference type="SMART" id="SM00962"/>
    </source>
</evidence>
<evidence type="ECO:0000256" key="7">
    <source>
        <dbReference type="ARBA" id="ARBA00022795"/>
    </source>
</evidence>
<dbReference type="GO" id="GO:0006614">
    <property type="term" value="P:SRP-dependent cotranslational protein targeting to membrane"/>
    <property type="evidence" value="ECO:0007669"/>
    <property type="project" value="UniProtKB-UniRule"/>
</dbReference>
<evidence type="ECO:0000259" key="15">
    <source>
        <dbReference type="SMART" id="SM00382"/>
    </source>
</evidence>
<keyword evidence="17" id="KW-0969">Cilium</keyword>
<dbReference type="GO" id="GO:0005525">
    <property type="term" value="F:GTP binding"/>
    <property type="evidence" value="ECO:0007669"/>
    <property type="project" value="UniProtKB-UniRule"/>
</dbReference>
<protein>
    <recommendedName>
        <fullName evidence="3 13">Flagellar biosynthesis protein FlhF</fullName>
    </recommendedName>
</protein>
<dbReference type="SUPFAM" id="SSF52540">
    <property type="entry name" value="P-loop containing nucleoside triphosphate hydrolases"/>
    <property type="match status" value="1"/>
</dbReference>
<feature type="region of interest" description="Disordered" evidence="14">
    <location>
        <begin position="58"/>
        <end position="119"/>
    </location>
</feature>
<dbReference type="Proteomes" id="UP000199758">
    <property type="component" value="Unassembled WGS sequence"/>
</dbReference>
<evidence type="ECO:0000256" key="2">
    <source>
        <dbReference type="ARBA" id="ARBA00008531"/>
    </source>
</evidence>
<dbReference type="FunFam" id="3.40.50.300:FF:000695">
    <property type="entry name" value="Flagellar biosynthesis regulator FlhF"/>
    <property type="match status" value="1"/>
</dbReference>
<keyword evidence="6" id="KW-0547">Nucleotide-binding</keyword>
<keyword evidence="7" id="KW-1005">Bacterial flagellum biogenesis</keyword>
<keyword evidence="17" id="KW-0282">Flagellum</keyword>
<name>A0A1M5K835_9GAMM</name>
<dbReference type="GO" id="GO:0003924">
    <property type="term" value="F:GTPase activity"/>
    <property type="evidence" value="ECO:0007669"/>
    <property type="project" value="UniProtKB-UniRule"/>
</dbReference>
<dbReference type="SMART" id="SM00382">
    <property type="entry name" value="AAA"/>
    <property type="match status" value="1"/>
</dbReference>
<dbReference type="InterPro" id="IPR027417">
    <property type="entry name" value="P-loop_NTPase"/>
</dbReference>
<dbReference type="GO" id="GO:0044781">
    <property type="term" value="P:bacterial-type flagellum organization"/>
    <property type="evidence" value="ECO:0007669"/>
    <property type="project" value="UniProtKB-UniRule"/>
</dbReference>
<dbReference type="AlphaFoldDB" id="A0A1M5K835"/>
<dbReference type="SMART" id="SM00962">
    <property type="entry name" value="SRP54"/>
    <property type="match status" value="1"/>
</dbReference>
<feature type="domain" description="AAA+ ATPase" evidence="15">
    <location>
        <begin position="219"/>
        <end position="356"/>
    </location>
</feature>
<comment type="subcellular location">
    <subcellularLocation>
        <location evidence="1">Cell membrane</location>
        <topology evidence="1">Peripheral membrane protein</topology>
        <orientation evidence="1">Cytoplasmic side</orientation>
    </subcellularLocation>
</comment>
<gene>
    <name evidence="17" type="ORF">SAMN04488068_0408</name>
</gene>
<evidence type="ECO:0000256" key="6">
    <source>
        <dbReference type="ARBA" id="ARBA00022741"/>
    </source>
</evidence>
<evidence type="ECO:0000313" key="17">
    <source>
        <dbReference type="EMBL" id="SHG48898.1"/>
    </source>
</evidence>
<comment type="similarity">
    <text evidence="2">Belongs to the GTP-binding SRP family.</text>
</comment>
<dbReference type="STRING" id="490188.SAMN04488068_0408"/>
<dbReference type="Pfam" id="PF00448">
    <property type="entry name" value="SRP54"/>
    <property type="match status" value="1"/>
</dbReference>
<evidence type="ECO:0000256" key="4">
    <source>
        <dbReference type="ARBA" id="ARBA00022448"/>
    </source>
</evidence>
<dbReference type="GO" id="GO:0005886">
    <property type="term" value="C:plasma membrane"/>
    <property type="evidence" value="ECO:0007669"/>
    <property type="project" value="UniProtKB-SubCell"/>
</dbReference>
<evidence type="ECO:0000256" key="10">
    <source>
        <dbReference type="ARBA" id="ARBA00023136"/>
    </source>
</evidence>
<organism evidence="17 18">
    <name type="scientific">Hydrocarboniphaga daqingensis</name>
    <dbReference type="NCBI Taxonomy" id="490188"/>
    <lineage>
        <taxon>Bacteria</taxon>
        <taxon>Pseudomonadati</taxon>
        <taxon>Pseudomonadota</taxon>
        <taxon>Gammaproteobacteria</taxon>
        <taxon>Nevskiales</taxon>
        <taxon>Nevskiaceae</taxon>
        <taxon>Hydrocarboniphaga</taxon>
    </lineage>
</organism>
<evidence type="ECO:0000256" key="12">
    <source>
        <dbReference type="ARBA" id="ARBA00025337"/>
    </source>
</evidence>
<dbReference type="CDD" id="cd17873">
    <property type="entry name" value="FlhF"/>
    <property type="match status" value="1"/>
</dbReference>
<feature type="domain" description="SRP54-type proteins GTP-binding" evidence="16">
    <location>
        <begin position="220"/>
        <end position="412"/>
    </location>
</feature>
<keyword evidence="4" id="KW-0813">Transport</keyword>
<evidence type="ECO:0000256" key="1">
    <source>
        <dbReference type="ARBA" id="ARBA00004413"/>
    </source>
</evidence>
<accession>A0A1M5K835</accession>
<evidence type="ECO:0000256" key="3">
    <source>
        <dbReference type="ARBA" id="ARBA00014919"/>
    </source>
</evidence>
<keyword evidence="8" id="KW-0653">Protein transport</keyword>
<keyword evidence="9" id="KW-0342">GTP-binding</keyword>
<evidence type="ECO:0000256" key="8">
    <source>
        <dbReference type="ARBA" id="ARBA00022927"/>
    </source>
</evidence>
<keyword evidence="5" id="KW-1003">Cell membrane</keyword>
<comment type="function">
    <text evidence="12">Necessary for flagellar biosynthesis. May be involved in translocation of the flagellum.</text>
</comment>
<reference evidence="17 18" key="1">
    <citation type="submission" date="2016-11" db="EMBL/GenBank/DDBJ databases">
        <authorList>
            <person name="Jaros S."/>
            <person name="Januszkiewicz K."/>
            <person name="Wedrychowicz H."/>
        </authorList>
    </citation>
    <scope>NUCLEOTIDE SEQUENCE [LARGE SCALE GENOMIC DNA]</scope>
    <source>
        <strain evidence="17 18">CGMCC 1.7049</strain>
    </source>
</reference>
<evidence type="ECO:0000256" key="14">
    <source>
        <dbReference type="SAM" id="MobiDB-lite"/>
    </source>
</evidence>
<dbReference type="PANTHER" id="PTHR43134:SF3">
    <property type="entry name" value="FLAGELLAR BIOSYNTHESIS PROTEIN FLHF"/>
    <property type="match status" value="1"/>
</dbReference>
<dbReference type="InterPro" id="IPR000897">
    <property type="entry name" value="SRP54_GTPase_dom"/>
</dbReference>
<keyword evidence="11" id="KW-1006">Bacterial flagellum protein export</keyword>